<protein>
    <submittedName>
        <fullName evidence="1">Uncharacterized protein</fullName>
    </submittedName>
</protein>
<reference evidence="1" key="1">
    <citation type="submission" date="2021-03" db="EMBL/GenBank/DDBJ databases">
        <title>Evolutionary priming and transition to the ectomycorrhizal habit in an iconic lineage of mushroom-forming fungi: is preadaptation a requirement?</title>
        <authorList>
            <consortium name="DOE Joint Genome Institute"/>
            <person name="Looney B.P."/>
            <person name="Miyauchi S."/>
            <person name="Morin E."/>
            <person name="Drula E."/>
            <person name="Courty P.E."/>
            <person name="Chicoki N."/>
            <person name="Fauchery L."/>
            <person name="Kohler A."/>
            <person name="Kuo A."/>
            <person name="LaButti K."/>
            <person name="Pangilinan J."/>
            <person name="Lipzen A."/>
            <person name="Riley R."/>
            <person name="Andreopoulos W."/>
            <person name="He G."/>
            <person name="Johnson J."/>
            <person name="Barry K.W."/>
            <person name="Grigoriev I.V."/>
            <person name="Nagy L."/>
            <person name="Hibbett D."/>
            <person name="Henrissat B."/>
            <person name="Matheny P.B."/>
            <person name="Labbe J."/>
            <person name="Martin A.F."/>
        </authorList>
    </citation>
    <scope>NUCLEOTIDE SEQUENCE</scope>
    <source>
        <strain evidence="1">BPL698</strain>
    </source>
</reference>
<proteinExistence type="predicted"/>
<keyword evidence="2" id="KW-1185">Reference proteome</keyword>
<organism evidence="1 2">
    <name type="scientific">Russula earlei</name>
    <dbReference type="NCBI Taxonomy" id="71964"/>
    <lineage>
        <taxon>Eukaryota</taxon>
        <taxon>Fungi</taxon>
        <taxon>Dikarya</taxon>
        <taxon>Basidiomycota</taxon>
        <taxon>Agaricomycotina</taxon>
        <taxon>Agaricomycetes</taxon>
        <taxon>Russulales</taxon>
        <taxon>Russulaceae</taxon>
        <taxon>Russula</taxon>
    </lineage>
</organism>
<comment type="caution">
    <text evidence="1">The sequence shown here is derived from an EMBL/GenBank/DDBJ whole genome shotgun (WGS) entry which is preliminary data.</text>
</comment>
<evidence type="ECO:0000313" key="1">
    <source>
        <dbReference type="EMBL" id="KAI9507668.1"/>
    </source>
</evidence>
<dbReference type="Proteomes" id="UP001207468">
    <property type="component" value="Unassembled WGS sequence"/>
</dbReference>
<dbReference type="EMBL" id="JAGFNK010000115">
    <property type="protein sequence ID" value="KAI9507668.1"/>
    <property type="molecule type" value="Genomic_DNA"/>
</dbReference>
<accession>A0ACC0U7S0</accession>
<name>A0ACC0U7S0_9AGAM</name>
<gene>
    <name evidence="1" type="ORF">F5148DRAFT_1202854</name>
</gene>
<sequence length="115" mass="12313">MRTSAIVALICLAMGVAPSFSLPSISVRANLSKRSAPPHGQGSPPRARAHRHVFLRGNPGHWRIMSSDGTIYPEFPVPHGWTPPGPGYAVPLDWTPPVVDGNVNGLHERGAPNKL</sequence>
<evidence type="ECO:0000313" key="2">
    <source>
        <dbReference type="Proteomes" id="UP001207468"/>
    </source>
</evidence>